<evidence type="ECO:0000313" key="3">
    <source>
        <dbReference type="Proteomes" id="UP000634139"/>
    </source>
</evidence>
<dbReference type="AlphaFoldDB" id="A0A918VFH1"/>
<dbReference type="GO" id="GO:0016829">
    <property type="term" value="F:lyase activity"/>
    <property type="evidence" value="ECO:0007669"/>
    <property type="project" value="UniProtKB-KW"/>
</dbReference>
<dbReference type="SUPFAM" id="SSF54593">
    <property type="entry name" value="Glyoxalase/Bleomycin resistance protein/Dihydroxybiphenyl dioxygenase"/>
    <property type="match status" value="1"/>
</dbReference>
<evidence type="ECO:0000259" key="1">
    <source>
        <dbReference type="PROSITE" id="PS51819"/>
    </source>
</evidence>
<dbReference type="Proteomes" id="UP000634139">
    <property type="component" value="Unassembled WGS sequence"/>
</dbReference>
<evidence type="ECO:0000313" key="2">
    <source>
        <dbReference type="EMBL" id="GGZ92715.1"/>
    </source>
</evidence>
<feature type="domain" description="VOC" evidence="1">
    <location>
        <begin position="35"/>
        <end position="158"/>
    </location>
</feature>
<dbReference type="InterPro" id="IPR029068">
    <property type="entry name" value="Glyas_Bleomycin-R_OHBP_Dase"/>
</dbReference>
<protein>
    <submittedName>
        <fullName evidence="2">Lactoylglutathione lyase</fullName>
    </submittedName>
</protein>
<sequence length="176" mass="19326">MGILPVGSADLRLASLLDDEPFFSVDKPLGEPMTKFLHTMIRVTDPDATIAFFNLIGLEEVRRFSSEQGRFTLIFLAAPGQEGLAEVELTYNWPAEDGSAETYTGGRNFGHLAYRVDNIYETCAALAAAGHIIHRPPRDGHMAFVKSPDGISVELLQDGHLPPQEPWASMPNTGTW</sequence>
<proteinExistence type="predicted"/>
<reference evidence="2" key="1">
    <citation type="journal article" date="2014" name="Int. J. Syst. Evol. Microbiol.">
        <title>Complete genome sequence of Corynebacterium casei LMG S-19264T (=DSM 44701T), isolated from a smear-ripened cheese.</title>
        <authorList>
            <consortium name="US DOE Joint Genome Institute (JGI-PGF)"/>
            <person name="Walter F."/>
            <person name="Albersmeier A."/>
            <person name="Kalinowski J."/>
            <person name="Ruckert C."/>
        </authorList>
    </citation>
    <scope>NUCLEOTIDE SEQUENCE</scope>
    <source>
        <strain evidence="2">KCTC 32422</strain>
    </source>
</reference>
<accession>A0A918VFH1</accession>
<gene>
    <name evidence="2" type="ORF">GCM10011617_10450</name>
</gene>
<name>A0A918VFH1_9SPHN</name>
<keyword evidence="3" id="KW-1185">Reference proteome</keyword>
<comment type="caution">
    <text evidence="2">The sequence shown here is derived from an EMBL/GenBank/DDBJ whole genome shotgun (WGS) entry which is preliminary data.</text>
</comment>
<dbReference type="InterPro" id="IPR037523">
    <property type="entry name" value="VOC_core"/>
</dbReference>
<dbReference type="PANTHER" id="PTHR10374:SF30">
    <property type="entry name" value="LACTOYLGLUTATHIONE LYASE"/>
    <property type="match status" value="1"/>
</dbReference>
<dbReference type="InterPro" id="IPR004360">
    <property type="entry name" value="Glyas_Fos-R_dOase_dom"/>
</dbReference>
<reference evidence="2" key="2">
    <citation type="submission" date="2020-09" db="EMBL/GenBank/DDBJ databases">
        <authorList>
            <person name="Sun Q."/>
            <person name="Kim S."/>
        </authorList>
    </citation>
    <scope>NUCLEOTIDE SEQUENCE</scope>
    <source>
        <strain evidence="2">KCTC 32422</strain>
    </source>
</reference>
<dbReference type="PANTHER" id="PTHR10374">
    <property type="entry name" value="LACTOYLGLUTATHIONE LYASE GLYOXALASE I"/>
    <property type="match status" value="1"/>
</dbReference>
<dbReference type="Gene3D" id="3.10.180.10">
    <property type="entry name" value="2,3-Dihydroxybiphenyl 1,2-Dioxygenase, domain 1"/>
    <property type="match status" value="1"/>
</dbReference>
<dbReference type="PROSITE" id="PS51819">
    <property type="entry name" value="VOC"/>
    <property type="match status" value="1"/>
</dbReference>
<dbReference type="EMBL" id="BMZD01000002">
    <property type="protein sequence ID" value="GGZ92715.1"/>
    <property type="molecule type" value="Genomic_DNA"/>
</dbReference>
<organism evidence="2 3">
    <name type="scientific">Novosphingobium arvoryzae</name>
    <dbReference type="NCBI Taxonomy" id="1256514"/>
    <lineage>
        <taxon>Bacteria</taxon>
        <taxon>Pseudomonadati</taxon>
        <taxon>Pseudomonadota</taxon>
        <taxon>Alphaproteobacteria</taxon>
        <taxon>Sphingomonadales</taxon>
        <taxon>Sphingomonadaceae</taxon>
        <taxon>Novosphingobium</taxon>
    </lineage>
</organism>
<keyword evidence="2" id="KW-0456">Lyase</keyword>
<dbReference type="Pfam" id="PF00903">
    <property type="entry name" value="Glyoxalase"/>
    <property type="match status" value="1"/>
</dbReference>